<evidence type="ECO:0008006" key="5">
    <source>
        <dbReference type="Google" id="ProtNLM"/>
    </source>
</evidence>
<feature type="chain" id="PRO_5047110588" description="DUF4139 domain-containing protein" evidence="2">
    <location>
        <begin position="22"/>
        <end position="515"/>
    </location>
</feature>
<evidence type="ECO:0000256" key="2">
    <source>
        <dbReference type="SAM" id="SignalP"/>
    </source>
</evidence>
<evidence type="ECO:0000256" key="1">
    <source>
        <dbReference type="SAM" id="MobiDB-lite"/>
    </source>
</evidence>
<accession>A0ABW8YNB8</accession>
<keyword evidence="2" id="KW-0732">Signal</keyword>
<feature type="signal peptide" evidence="2">
    <location>
        <begin position="1"/>
        <end position="21"/>
    </location>
</feature>
<feature type="compositionally biased region" description="Pro residues" evidence="1">
    <location>
        <begin position="282"/>
        <end position="301"/>
    </location>
</feature>
<organism evidence="3 4">
    <name type="scientific">Sphingomonas plantiphila</name>
    <dbReference type="NCBI Taxonomy" id="3163295"/>
    <lineage>
        <taxon>Bacteria</taxon>
        <taxon>Pseudomonadati</taxon>
        <taxon>Pseudomonadota</taxon>
        <taxon>Alphaproteobacteria</taxon>
        <taxon>Sphingomonadales</taxon>
        <taxon>Sphingomonadaceae</taxon>
        <taxon>Sphingomonas</taxon>
    </lineage>
</organism>
<dbReference type="PANTHER" id="PTHR38075">
    <property type="entry name" value="DUF4139 DOMAIN-CONTAINING PROTEIN"/>
    <property type="match status" value="1"/>
</dbReference>
<dbReference type="Proteomes" id="UP001629244">
    <property type="component" value="Unassembled WGS sequence"/>
</dbReference>
<proteinExistence type="predicted"/>
<dbReference type="EMBL" id="JBELQC010000001">
    <property type="protein sequence ID" value="MFL9840603.1"/>
    <property type="molecule type" value="Genomic_DNA"/>
</dbReference>
<keyword evidence="4" id="KW-1185">Reference proteome</keyword>
<name>A0ABW8YNB8_9SPHN</name>
<sequence length="515" mass="55100">MRLPVLALIPALLAGAGVAHTQDVQTSAAPDAVAVTIYRAPFRDADDKISLSYLGGYALITETRTVTIPRGRAVIRFEGVASGILPESAIVTGLPAGVREKNLDGDLLSAASLYSRGYARPVTLRRTRDGETVEERAIIRSGPDGAAIVETERGIEVLNCGPTQDAISYDGVPPGLSAKPTLSVETESPQGGTATITLSYLAWGFDWQANYVATLRDGGGTGVGARTADLFAWVTLASTDMTSFVDAETMVVAGKVNRTTGRTRNPFETNETFEFRCYLADPEPPPPPPAPPPPPPPPAAMAPPSARAEAIVVTGARVRMAEQEDLGDLKAYRIPDRTTVAAKSQKQVAMLAKDAVPVRIVYGAEISFYGAGRPQIMLRAVNKTRDGLGLPLPAGPVALFEKLGSRSLLIDESSTDDKAIGEDVEIKFDATANVTVEHKKVRQDQTRHDFELTVRNANPFAVRFEGDFDIDPPLMSDASVKLSTKDGRNLWAVTVPANGSQTMTYRVTLPPPRPR</sequence>
<dbReference type="PANTHER" id="PTHR38075:SF1">
    <property type="entry name" value="DUF4139 DOMAIN-CONTAINING PROTEIN"/>
    <property type="match status" value="1"/>
</dbReference>
<dbReference type="RefSeq" id="WP_408077538.1">
    <property type="nucleotide sequence ID" value="NZ_JBELQC010000001.1"/>
</dbReference>
<feature type="region of interest" description="Disordered" evidence="1">
    <location>
        <begin position="279"/>
        <end position="306"/>
    </location>
</feature>
<evidence type="ECO:0000313" key="4">
    <source>
        <dbReference type="Proteomes" id="UP001629244"/>
    </source>
</evidence>
<comment type="caution">
    <text evidence="3">The sequence shown here is derived from an EMBL/GenBank/DDBJ whole genome shotgun (WGS) entry which is preliminary data.</text>
</comment>
<protein>
    <recommendedName>
        <fullName evidence="5">DUF4139 domain-containing protein</fullName>
    </recommendedName>
</protein>
<gene>
    <name evidence="3" type="ORF">ABS767_06475</name>
</gene>
<evidence type="ECO:0000313" key="3">
    <source>
        <dbReference type="EMBL" id="MFL9840603.1"/>
    </source>
</evidence>
<reference evidence="3 4" key="1">
    <citation type="submission" date="2024-06" db="EMBL/GenBank/DDBJ databases">
        <authorList>
            <person name="Kaempfer P."/>
            <person name="Viver T."/>
        </authorList>
    </citation>
    <scope>NUCLEOTIDE SEQUENCE [LARGE SCALE GENOMIC DNA]</scope>
    <source>
        <strain evidence="3 4">ST-64</strain>
    </source>
</reference>